<keyword evidence="6" id="KW-0067">ATP-binding</keyword>
<evidence type="ECO:0000256" key="4">
    <source>
        <dbReference type="ARBA" id="ARBA00022741"/>
    </source>
</evidence>
<accession>A0A840ND58</accession>
<evidence type="ECO:0000256" key="3">
    <source>
        <dbReference type="ARBA" id="ARBA00022679"/>
    </source>
</evidence>
<evidence type="ECO:0000313" key="12">
    <source>
        <dbReference type="Proteomes" id="UP000580474"/>
    </source>
</evidence>
<evidence type="ECO:0000256" key="6">
    <source>
        <dbReference type="ARBA" id="ARBA00022840"/>
    </source>
</evidence>
<dbReference type="Gene3D" id="1.10.510.10">
    <property type="entry name" value="Transferase(Phosphotransferase) domain 1"/>
    <property type="match status" value="1"/>
</dbReference>
<dbReference type="PROSITE" id="PS51724">
    <property type="entry name" value="SPOR"/>
    <property type="match status" value="1"/>
</dbReference>
<dbReference type="InterPro" id="IPR000719">
    <property type="entry name" value="Prot_kinase_dom"/>
</dbReference>
<dbReference type="EMBL" id="JACHIV010000001">
    <property type="protein sequence ID" value="MBB5069860.1"/>
    <property type="molecule type" value="Genomic_DNA"/>
</dbReference>
<dbReference type="Proteomes" id="UP000580474">
    <property type="component" value="Unassembled WGS sequence"/>
</dbReference>
<proteinExistence type="predicted"/>
<dbReference type="FunFam" id="1.10.510.10:FF:000021">
    <property type="entry name" value="Serine/threonine protein kinase"/>
    <property type="match status" value="1"/>
</dbReference>
<dbReference type="Pfam" id="PF00069">
    <property type="entry name" value="Pkinase"/>
    <property type="match status" value="1"/>
</dbReference>
<dbReference type="AlphaFoldDB" id="A0A840ND58"/>
<evidence type="ECO:0000256" key="5">
    <source>
        <dbReference type="ARBA" id="ARBA00022777"/>
    </source>
</evidence>
<dbReference type="EC" id="2.7.11.1" evidence="1"/>
<dbReference type="SUPFAM" id="SSF56112">
    <property type="entry name" value="Protein kinase-like (PK-like)"/>
    <property type="match status" value="1"/>
</dbReference>
<dbReference type="RefSeq" id="WP_184479483.1">
    <property type="nucleotide sequence ID" value="NZ_JACHIV010000001.1"/>
</dbReference>
<keyword evidence="4" id="KW-0547">Nucleotide-binding</keyword>
<keyword evidence="8" id="KW-1133">Transmembrane helix</keyword>
<keyword evidence="2" id="KW-0723">Serine/threonine-protein kinase</keyword>
<keyword evidence="5 11" id="KW-0418">Kinase</keyword>
<feature type="transmembrane region" description="Helical" evidence="8">
    <location>
        <begin position="297"/>
        <end position="318"/>
    </location>
</feature>
<evidence type="ECO:0000256" key="1">
    <source>
        <dbReference type="ARBA" id="ARBA00012513"/>
    </source>
</evidence>
<feature type="region of interest" description="Disordered" evidence="7">
    <location>
        <begin position="322"/>
        <end position="343"/>
    </location>
</feature>
<protein>
    <recommendedName>
        <fullName evidence="1">non-specific serine/threonine protein kinase</fullName>
        <ecNumber evidence="1">2.7.11.1</ecNumber>
    </recommendedName>
</protein>
<dbReference type="GO" id="GO:0005524">
    <property type="term" value="F:ATP binding"/>
    <property type="evidence" value="ECO:0007669"/>
    <property type="project" value="UniProtKB-KW"/>
</dbReference>
<dbReference type="InterPro" id="IPR007730">
    <property type="entry name" value="SPOR-like_dom"/>
</dbReference>
<feature type="domain" description="Protein kinase" evidence="9">
    <location>
        <begin position="8"/>
        <end position="280"/>
    </location>
</feature>
<name>A0A840ND58_9PSEU</name>
<organism evidence="11 12">
    <name type="scientific">Saccharopolyspora gloriosae</name>
    <dbReference type="NCBI Taxonomy" id="455344"/>
    <lineage>
        <taxon>Bacteria</taxon>
        <taxon>Bacillati</taxon>
        <taxon>Actinomycetota</taxon>
        <taxon>Actinomycetes</taxon>
        <taxon>Pseudonocardiales</taxon>
        <taxon>Pseudonocardiaceae</taxon>
        <taxon>Saccharopolyspora</taxon>
    </lineage>
</organism>
<keyword evidence="12" id="KW-1185">Reference proteome</keyword>
<dbReference type="Gene3D" id="3.30.200.20">
    <property type="entry name" value="Phosphorylase Kinase, domain 1"/>
    <property type="match status" value="1"/>
</dbReference>
<gene>
    <name evidence="11" type="ORF">BJ969_002948</name>
</gene>
<dbReference type="InterPro" id="IPR008271">
    <property type="entry name" value="Ser/Thr_kinase_AS"/>
</dbReference>
<evidence type="ECO:0000256" key="2">
    <source>
        <dbReference type="ARBA" id="ARBA00022527"/>
    </source>
</evidence>
<evidence type="ECO:0000259" key="10">
    <source>
        <dbReference type="PROSITE" id="PS51724"/>
    </source>
</evidence>
<dbReference type="PANTHER" id="PTHR43289">
    <property type="entry name" value="MITOGEN-ACTIVATED PROTEIN KINASE KINASE KINASE 20-RELATED"/>
    <property type="match status" value="1"/>
</dbReference>
<dbReference type="PROSITE" id="PS00108">
    <property type="entry name" value="PROTEIN_KINASE_ST"/>
    <property type="match status" value="1"/>
</dbReference>
<evidence type="ECO:0000259" key="9">
    <source>
        <dbReference type="PROSITE" id="PS50011"/>
    </source>
</evidence>
<dbReference type="PANTHER" id="PTHR43289:SF6">
    <property type="entry name" value="SERINE_THREONINE-PROTEIN KINASE NEKL-3"/>
    <property type="match status" value="1"/>
</dbReference>
<evidence type="ECO:0000256" key="8">
    <source>
        <dbReference type="SAM" id="Phobius"/>
    </source>
</evidence>
<dbReference type="InterPro" id="IPR011009">
    <property type="entry name" value="Kinase-like_dom_sf"/>
</dbReference>
<dbReference type="GO" id="GO:0042834">
    <property type="term" value="F:peptidoglycan binding"/>
    <property type="evidence" value="ECO:0007669"/>
    <property type="project" value="InterPro"/>
</dbReference>
<sequence>MEWQFGPYLVQGLIARGGMGEIHRAHDTRHQRPVALKLIAERYAGDAEFRRRFQREAQATARLRDPHVIPIHSYGEINGRLYLDMRLVDGSDLATRLDASGPMPPDRAVALIEQVAHALDSAHADGLVHRDVKPSNVLVSSSGFAYLVDFGIAYAASAGTALTSTGITVGTLAYMAPERFGEAPADPRSDVYSLACMLYQCLTGRKPFERDATVAMINAHLNDDPPRPGVTTPHLGTAFDPVITRGMAKQPAHRFASAGELARAARAALDSTGHVPHPAVPGGTAPQRVPRGRRKGLLIGAALGALLVAGAAAGWAAITRGGSADPAADSPAPTAPWSSTAPASPDLGLSVPLSTPPCDGGFTVVVGAAFDADTAQQLLDENAGAHYLHVPSTPCGASATTSKTGKDIYSIYYGPYQDRSSACAEWNSASATADDAYVKQLSPTSGGAAVIACG</sequence>
<feature type="domain" description="SPOR" evidence="10">
    <location>
        <begin position="356"/>
        <end position="445"/>
    </location>
</feature>
<keyword evidence="3 11" id="KW-0808">Transferase</keyword>
<evidence type="ECO:0000313" key="11">
    <source>
        <dbReference type="EMBL" id="MBB5069860.1"/>
    </source>
</evidence>
<keyword evidence="8" id="KW-0812">Transmembrane</keyword>
<dbReference type="PROSITE" id="PS50011">
    <property type="entry name" value="PROTEIN_KINASE_DOM"/>
    <property type="match status" value="1"/>
</dbReference>
<dbReference type="SMART" id="SM00220">
    <property type="entry name" value="S_TKc"/>
    <property type="match status" value="1"/>
</dbReference>
<keyword evidence="8" id="KW-0472">Membrane</keyword>
<dbReference type="GO" id="GO:0004674">
    <property type="term" value="F:protein serine/threonine kinase activity"/>
    <property type="evidence" value="ECO:0007669"/>
    <property type="project" value="UniProtKB-KW"/>
</dbReference>
<reference evidence="11 12" key="1">
    <citation type="submission" date="2020-08" db="EMBL/GenBank/DDBJ databases">
        <title>Sequencing the genomes of 1000 actinobacteria strains.</title>
        <authorList>
            <person name="Klenk H.-P."/>
        </authorList>
    </citation>
    <scope>NUCLEOTIDE SEQUENCE [LARGE SCALE GENOMIC DNA]</scope>
    <source>
        <strain evidence="11 12">DSM 45582</strain>
    </source>
</reference>
<evidence type="ECO:0000256" key="7">
    <source>
        <dbReference type="SAM" id="MobiDB-lite"/>
    </source>
</evidence>
<dbReference type="CDD" id="cd14014">
    <property type="entry name" value="STKc_PknB_like"/>
    <property type="match status" value="1"/>
</dbReference>
<comment type="caution">
    <text evidence="11">The sequence shown here is derived from an EMBL/GenBank/DDBJ whole genome shotgun (WGS) entry which is preliminary data.</text>
</comment>